<dbReference type="CDD" id="cd10511">
    <property type="entry name" value="Zn-ribbon_TFS"/>
    <property type="match status" value="1"/>
</dbReference>
<dbReference type="FunFam" id="2.20.25.10:FF:000029">
    <property type="entry name" value="DNA-directed RNA polymerase subunit M"/>
    <property type="match status" value="1"/>
</dbReference>
<dbReference type="NCBIfam" id="TIGR01384">
    <property type="entry name" value="TFS_arch"/>
    <property type="match status" value="1"/>
</dbReference>
<dbReference type="SUPFAM" id="SSF57783">
    <property type="entry name" value="Zinc beta-ribbon"/>
    <property type="match status" value="2"/>
</dbReference>
<dbReference type="OrthoDB" id="72957at2157"/>
<dbReference type="AlphaFoldDB" id="A0A401HR25"/>
<organism evidence="16 17">
    <name type="scientific">Methanofervidicoccus abyssi</name>
    <dbReference type="NCBI Taxonomy" id="2082189"/>
    <lineage>
        <taxon>Archaea</taxon>
        <taxon>Methanobacteriati</taxon>
        <taxon>Methanobacteriota</taxon>
        <taxon>Methanomada group</taxon>
        <taxon>Methanococci</taxon>
        <taxon>Methanococcales</taxon>
        <taxon>Methanofervidicoccus</taxon>
    </lineage>
</organism>
<dbReference type="SMART" id="SM00661">
    <property type="entry name" value="RPOL9"/>
    <property type="match status" value="1"/>
</dbReference>
<feature type="binding site" evidence="12">
    <location>
        <position position="21"/>
    </location>
    <ligand>
        <name>Zn(2+)</name>
        <dbReference type="ChEBI" id="CHEBI:29105"/>
        <label>1</label>
    </ligand>
</feature>
<evidence type="ECO:0000256" key="13">
    <source>
        <dbReference type="PIRSR" id="PIRSR005586-2"/>
    </source>
</evidence>
<dbReference type="PANTHER" id="PTHR11239:SF12">
    <property type="entry name" value="DNA-DIRECTED RNA POLYMERASE III SUBUNIT RPC10"/>
    <property type="match status" value="1"/>
</dbReference>
<evidence type="ECO:0000256" key="11">
    <source>
        <dbReference type="PIRNR" id="PIRNR005586"/>
    </source>
</evidence>
<evidence type="ECO:0000256" key="14">
    <source>
        <dbReference type="RuleBase" id="RU003474"/>
    </source>
</evidence>
<evidence type="ECO:0000256" key="12">
    <source>
        <dbReference type="PIRSR" id="PIRSR005586-1"/>
    </source>
</evidence>
<evidence type="ECO:0000256" key="2">
    <source>
        <dbReference type="ARBA" id="ARBA00022478"/>
    </source>
</evidence>
<keyword evidence="2 16" id="KW-0240">DNA-directed RNA polymerase</keyword>
<reference evidence="16 17" key="1">
    <citation type="journal article" date="2019" name="Int. J. Syst. Evol. Microbiol.">
        <title>Methanofervidicoccus abyssi gen. nov., sp. nov., a hydrogenotrophic methanogen, isolated from a hydrothermal vent chimney in the Mid-Cayman Spreading Center, the Caribbean Sea.</title>
        <authorList>
            <person name="Sakai S."/>
            <person name="Takaki Y."/>
            <person name="Miyazaki M."/>
            <person name="Ogawara M."/>
            <person name="Yanagawa K."/>
            <person name="Miyazaki J."/>
            <person name="Takai K."/>
        </authorList>
    </citation>
    <scope>NUCLEOTIDE SEQUENCE [LARGE SCALE GENOMIC DNA]</scope>
    <source>
        <strain evidence="16 17">HHB</strain>
    </source>
</reference>
<keyword evidence="8 11" id="KW-0804">Transcription</keyword>
<comment type="caution">
    <text evidence="16">The sequence shown here is derived from an EMBL/GenBank/DDBJ whole genome shotgun (WGS) entry which is preliminary data.</text>
</comment>
<feature type="zinc finger region" description="C4-type" evidence="13">
    <location>
        <begin position="5"/>
        <end position="24"/>
    </location>
</feature>
<protein>
    <recommendedName>
        <fullName evidence="1">Transcription factor S</fullName>
    </recommendedName>
    <alternativeName>
        <fullName evidence="9">Transcription elongation factor IIS/RNA polymerase subunit homolog</fullName>
    </alternativeName>
</protein>
<dbReference type="InterPro" id="IPR012164">
    <property type="entry name" value="Rpa12/Rpb9/Rpc10/TFS"/>
</dbReference>
<dbReference type="InterPro" id="IPR001222">
    <property type="entry name" value="Znf_TFIIS"/>
</dbReference>
<feature type="binding site" evidence="12">
    <location>
        <position position="5"/>
    </location>
    <ligand>
        <name>Zn(2+)</name>
        <dbReference type="ChEBI" id="CHEBI:29105"/>
        <label>1</label>
    </ligand>
</feature>
<feature type="binding site" evidence="12">
    <location>
        <position position="24"/>
    </location>
    <ligand>
        <name>Zn(2+)</name>
        <dbReference type="ChEBI" id="CHEBI:29105"/>
        <label>1</label>
    </ligand>
</feature>
<evidence type="ECO:0000256" key="4">
    <source>
        <dbReference type="ARBA" id="ARBA00022771"/>
    </source>
</evidence>
<feature type="binding site" evidence="12">
    <location>
        <position position="8"/>
    </location>
    <ligand>
        <name>Zn(2+)</name>
        <dbReference type="ChEBI" id="CHEBI:29105"/>
        <label>1</label>
    </ligand>
</feature>
<dbReference type="GO" id="GO:0003677">
    <property type="term" value="F:DNA binding"/>
    <property type="evidence" value="ECO:0007669"/>
    <property type="project" value="UniProtKB-KW"/>
</dbReference>
<name>A0A401HR25_9EURY</name>
<evidence type="ECO:0000313" key="17">
    <source>
        <dbReference type="Proteomes" id="UP000290527"/>
    </source>
</evidence>
<dbReference type="PROSITE" id="PS01030">
    <property type="entry name" value="RNA_POL_M_15KD"/>
    <property type="match status" value="1"/>
</dbReference>
<comment type="function">
    <text evidence="10">Induces RNA cleavage activity in the RNA polymerase. In its presence, the cleavage activity of the RNA polymerase truncates the RNA back to position +15 in a stepwise manner by releasing mainly dinucleotides from the 3'-end of the nascent RNA. The truncated RNAs are able to continue elongation. Involved in transcriptional proofreading and fidelity. Misincorporation of nucleotides during elongation of transcription leads to arrested elongation complexes which are rescued by TFS-promoted removal of a dinucleotide from the 3'-end. TFS is able to induce a cleavage resynthesis cycle in stalled elongation complexes (resulting from the next missing nucleotide or a reduced incorporation rate of a wrong nucleotide) preventing misincorporation and enabling proofreading in a post-incorporation manner. Pausing of elongation complexes is the main determinant of TFS-induced RNA cleavage.</text>
</comment>
<proteinExistence type="inferred from homology"/>
<feature type="domain" description="TFIIS-type" evidence="15">
    <location>
        <begin position="62"/>
        <end position="102"/>
    </location>
</feature>
<evidence type="ECO:0000256" key="10">
    <source>
        <dbReference type="ARBA" id="ARBA00053900"/>
    </source>
</evidence>
<dbReference type="Proteomes" id="UP000290527">
    <property type="component" value="Unassembled WGS sequence"/>
</dbReference>
<evidence type="ECO:0000313" key="16">
    <source>
        <dbReference type="EMBL" id="GBF36611.1"/>
    </source>
</evidence>
<dbReference type="InterPro" id="IPR001529">
    <property type="entry name" value="Zn_ribbon_RPB9"/>
</dbReference>
<dbReference type="EMBL" id="BFAX01000003">
    <property type="protein sequence ID" value="GBF36611.1"/>
    <property type="molecule type" value="Genomic_DNA"/>
</dbReference>
<keyword evidence="5 12" id="KW-0862">Zinc</keyword>
<keyword evidence="7" id="KW-0238">DNA-binding</keyword>
<feature type="binding site" evidence="12">
    <location>
        <position position="97"/>
    </location>
    <ligand>
        <name>Zn(2+)</name>
        <dbReference type="ChEBI" id="CHEBI:29105"/>
        <label>2</label>
    </ligand>
</feature>
<dbReference type="SMART" id="SM00440">
    <property type="entry name" value="ZnF_C2C2"/>
    <property type="match status" value="1"/>
</dbReference>
<dbReference type="GO" id="GO:0006355">
    <property type="term" value="P:regulation of DNA-templated transcription"/>
    <property type="evidence" value="ECO:0007669"/>
    <property type="project" value="InterPro"/>
</dbReference>
<dbReference type="GO" id="GO:0006351">
    <property type="term" value="P:DNA-templated transcription"/>
    <property type="evidence" value="ECO:0007669"/>
    <property type="project" value="InterPro"/>
</dbReference>
<sequence length="105" mass="12583">MVKFCKKCNNIMLPKNGKWVCTVCHFEIEMKKEDETFVLKERIESKKKEIAVIENVNTLPTTKVECPQCGNLEAFWWLQQTRCADEPETRFYRCTKCGYTWREYD</sequence>
<dbReference type="PROSITE" id="PS51133">
    <property type="entry name" value="ZF_TFIIS_2"/>
    <property type="match status" value="1"/>
</dbReference>
<evidence type="ECO:0000256" key="8">
    <source>
        <dbReference type="ARBA" id="ARBA00023163"/>
    </source>
</evidence>
<feature type="binding site" evidence="12">
    <location>
        <position position="69"/>
    </location>
    <ligand>
        <name>Zn(2+)</name>
        <dbReference type="ChEBI" id="CHEBI:29105"/>
        <label>2</label>
    </ligand>
</feature>
<dbReference type="InterPro" id="IPR006288">
    <property type="entry name" value="TFS"/>
</dbReference>
<evidence type="ECO:0000256" key="9">
    <source>
        <dbReference type="ARBA" id="ARBA00032962"/>
    </source>
</evidence>
<evidence type="ECO:0000256" key="6">
    <source>
        <dbReference type="ARBA" id="ARBA00023015"/>
    </source>
</evidence>
<dbReference type="Pfam" id="PF01096">
    <property type="entry name" value="Zn_ribbon_TFIIS"/>
    <property type="match status" value="1"/>
</dbReference>
<dbReference type="Gene3D" id="2.20.25.10">
    <property type="match status" value="1"/>
</dbReference>
<keyword evidence="17" id="KW-1185">Reference proteome</keyword>
<evidence type="ECO:0000256" key="3">
    <source>
        <dbReference type="ARBA" id="ARBA00022723"/>
    </source>
</evidence>
<keyword evidence="4 13" id="KW-0863">Zinc-finger</keyword>
<keyword evidence="3 12" id="KW-0479">Metal-binding</keyword>
<gene>
    <name evidence="16" type="ORF">MHHB_P0841</name>
</gene>
<evidence type="ECO:0000256" key="7">
    <source>
        <dbReference type="ARBA" id="ARBA00023125"/>
    </source>
</evidence>
<dbReference type="Pfam" id="PF02150">
    <property type="entry name" value="Zn_ribbon_RPB9"/>
    <property type="match status" value="1"/>
</dbReference>
<evidence type="ECO:0000259" key="15">
    <source>
        <dbReference type="PROSITE" id="PS51133"/>
    </source>
</evidence>
<dbReference type="GO" id="GO:0000428">
    <property type="term" value="C:DNA-directed RNA polymerase complex"/>
    <property type="evidence" value="ECO:0007669"/>
    <property type="project" value="UniProtKB-KW"/>
</dbReference>
<dbReference type="InterPro" id="IPR019761">
    <property type="entry name" value="DNA-dir_RNA_pol-M_15_CS"/>
</dbReference>
<feature type="binding site" evidence="12">
    <location>
        <position position="94"/>
    </location>
    <ligand>
        <name>Zn(2+)</name>
        <dbReference type="ChEBI" id="CHEBI:29105"/>
        <label>2</label>
    </ligand>
</feature>
<comment type="similarity">
    <text evidence="11 14">Belongs to the archaeal rpoM/eukaryotic RPA12/RPB9/RPC11 RNA polymerase family.</text>
</comment>
<dbReference type="GO" id="GO:0003899">
    <property type="term" value="F:DNA-directed RNA polymerase activity"/>
    <property type="evidence" value="ECO:0007669"/>
    <property type="project" value="InterPro"/>
</dbReference>
<dbReference type="PROSITE" id="PS00466">
    <property type="entry name" value="ZF_TFIIS_1"/>
    <property type="match status" value="1"/>
</dbReference>
<dbReference type="PANTHER" id="PTHR11239">
    <property type="entry name" value="DNA-DIRECTED RNA POLYMERASE"/>
    <property type="match status" value="1"/>
</dbReference>
<evidence type="ECO:0000256" key="5">
    <source>
        <dbReference type="ARBA" id="ARBA00022833"/>
    </source>
</evidence>
<accession>A0A401HR25</accession>
<dbReference type="RefSeq" id="WP_131007372.1">
    <property type="nucleotide sequence ID" value="NZ_BFAX01000003.1"/>
</dbReference>
<dbReference type="PIRSF" id="PIRSF005586">
    <property type="entry name" value="RNApol_RpoM"/>
    <property type="match status" value="1"/>
</dbReference>
<evidence type="ECO:0000256" key="1">
    <source>
        <dbReference type="ARBA" id="ARBA00018272"/>
    </source>
</evidence>
<feature type="binding site" evidence="12">
    <location>
        <position position="66"/>
    </location>
    <ligand>
        <name>Zn(2+)</name>
        <dbReference type="ChEBI" id="CHEBI:29105"/>
        <label>2</label>
    </ligand>
</feature>
<keyword evidence="6" id="KW-0805">Transcription regulation</keyword>
<dbReference type="GO" id="GO:0008270">
    <property type="term" value="F:zinc ion binding"/>
    <property type="evidence" value="ECO:0007669"/>
    <property type="project" value="UniProtKB-KW"/>
</dbReference>